<feature type="compositionally biased region" description="Basic residues" evidence="7">
    <location>
        <begin position="11"/>
        <end position="35"/>
    </location>
</feature>
<evidence type="ECO:0000256" key="5">
    <source>
        <dbReference type="ARBA" id="ARBA00023136"/>
    </source>
</evidence>
<dbReference type="Pfam" id="PF12821">
    <property type="entry name" value="ThrE_2"/>
    <property type="match status" value="1"/>
</dbReference>
<evidence type="ECO:0000256" key="8">
    <source>
        <dbReference type="SAM" id="Phobius"/>
    </source>
</evidence>
<feature type="transmembrane region" description="Helical" evidence="8">
    <location>
        <begin position="392"/>
        <end position="412"/>
    </location>
</feature>
<feature type="transmembrane region" description="Helical" evidence="8">
    <location>
        <begin position="362"/>
        <end position="380"/>
    </location>
</feature>
<evidence type="ECO:0000313" key="11">
    <source>
        <dbReference type="EMBL" id="VYU00154.1"/>
    </source>
</evidence>
<protein>
    <submittedName>
        <fullName evidence="11">Inner membrane protein YjjP</fullName>
    </submittedName>
</protein>
<feature type="transmembrane region" description="Helical" evidence="8">
    <location>
        <begin position="432"/>
        <end position="453"/>
    </location>
</feature>
<dbReference type="InterPro" id="IPR050539">
    <property type="entry name" value="ThrE_Dicarb/AminoAcid_Exp"/>
</dbReference>
<proteinExistence type="inferred from homology"/>
<dbReference type="AlphaFoldDB" id="A0A6N3BAL9"/>
<comment type="subcellular location">
    <subcellularLocation>
        <location evidence="1">Cell membrane</location>
        <topology evidence="1">Multi-pass membrane protein</topology>
    </subcellularLocation>
</comment>
<evidence type="ECO:0000256" key="1">
    <source>
        <dbReference type="ARBA" id="ARBA00004651"/>
    </source>
</evidence>
<dbReference type="GO" id="GO:0005886">
    <property type="term" value="C:plasma membrane"/>
    <property type="evidence" value="ECO:0007669"/>
    <property type="project" value="UniProtKB-SubCell"/>
</dbReference>
<reference evidence="11" key="1">
    <citation type="submission" date="2019-11" db="EMBL/GenBank/DDBJ databases">
        <authorList>
            <person name="Feng L."/>
        </authorList>
    </citation>
    <scope>NUCLEOTIDE SEQUENCE</scope>
    <source>
        <strain evidence="11">VrattiLFYP33</strain>
    </source>
</reference>
<evidence type="ECO:0000256" key="6">
    <source>
        <dbReference type="ARBA" id="ARBA00034125"/>
    </source>
</evidence>
<feature type="domain" description="Threonine/Serine exporter ThrE" evidence="10">
    <location>
        <begin position="317"/>
        <end position="451"/>
    </location>
</feature>
<feature type="region of interest" description="Disordered" evidence="7">
    <location>
        <begin position="1"/>
        <end position="36"/>
    </location>
</feature>
<evidence type="ECO:0000256" key="4">
    <source>
        <dbReference type="ARBA" id="ARBA00022989"/>
    </source>
</evidence>
<gene>
    <name evidence="11" type="primary">yjjP</name>
    <name evidence="11" type="ORF">VRLFYP33_00995</name>
</gene>
<evidence type="ECO:0000256" key="3">
    <source>
        <dbReference type="ARBA" id="ARBA00022692"/>
    </source>
</evidence>
<dbReference type="PANTHER" id="PTHR34390">
    <property type="entry name" value="UPF0442 PROTEIN YJJB-RELATED"/>
    <property type="match status" value="1"/>
</dbReference>
<comment type="similarity">
    <text evidence="6">Belongs to the ThrE exporter (TC 2.A.79) family.</text>
</comment>
<dbReference type="Pfam" id="PF06738">
    <property type="entry name" value="ThrE"/>
    <property type="match status" value="1"/>
</dbReference>
<keyword evidence="3 8" id="KW-0812">Transmembrane</keyword>
<evidence type="ECO:0000256" key="7">
    <source>
        <dbReference type="SAM" id="MobiDB-lite"/>
    </source>
</evidence>
<accession>A0A6N3BAL9</accession>
<feature type="transmembrane region" description="Helical" evidence="8">
    <location>
        <begin position="338"/>
        <end position="356"/>
    </location>
</feature>
<evidence type="ECO:0000259" key="9">
    <source>
        <dbReference type="Pfam" id="PF06738"/>
    </source>
</evidence>
<dbReference type="GO" id="GO:0022857">
    <property type="term" value="F:transmembrane transporter activity"/>
    <property type="evidence" value="ECO:0007669"/>
    <property type="project" value="InterPro"/>
</dbReference>
<dbReference type="InterPro" id="IPR010619">
    <property type="entry name" value="ThrE-like_N"/>
</dbReference>
<feature type="transmembrane region" description="Helical" evidence="8">
    <location>
        <begin position="238"/>
        <end position="259"/>
    </location>
</feature>
<dbReference type="PANTHER" id="PTHR34390:SF2">
    <property type="entry name" value="SUCCINATE TRANSPORTER SUBUNIT YJJP-RELATED"/>
    <property type="match status" value="1"/>
</dbReference>
<keyword evidence="2" id="KW-1003">Cell membrane</keyword>
<feature type="domain" description="Threonine/serine exporter-like N-terminal" evidence="9">
    <location>
        <begin position="57"/>
        <end position="297"/>
    </location>
</feature>
<keyword evidence="5 8" id="KW-0472">Membrane</keyword>
<sequence length="478" mass="52652">MSIEKTPHTTHGSRSHGTTRSRSHQHQIKHDKHCSRGPSEFQIMCEPFVAIHRKMELLLDYGQLLMQNGANTNHIQRDMMRAASYMGIPPQFVHIHITYMTLMLNINDEKHSYTVFRKTPLHGVNMTILSTLSKLTWKAIENNYSLDEFEDHLKTIKAAPPKYPTPLLGLAAGLACGAFSILFGATWLAALVTVICAVIGFITRYICHHYQINFYFGIVAASFAATFTANLINTTFDSGSIVYAMVSCTLFLIPGVPLINAVDDMINNHIVSGMTRAMHTLLIVSSMSVGIAMALYFDHVSTFTHLNITPVVVTPIQAIAAAIGAVSFATIFNTPYRLLWIIAIGGTISVITRNILIVDFGFTIVGASFVASAIIGLLALKTYKLLRTAPLILSIPSVIPLIPGVLLYRFLFGLLTINSLTPDNLLFALRSGITGVFTIICIAIGVAIAHIIARSYLDRKKEISLHKALRERQKSLSE</sequence>
<feature type="transmembrane region" description="Helical" evidence="8">
    <location>
        <begin position="187"/>
        <end position="207"/>
    </location>
</feature>
<dbReference type="EMBL" id="CACRUX010000043">
    <property type="protein sequence ID" value="VYU00154.1"/>
    <property type="molecule type" value="Genomic_DNA"/>
</dbReference>
<feature type="transmembrane region" description="Helical" evidence="8">
    <location>
        <begin position="280"/>
        <end position="297"/>
    </location>
</feature>
<dbReference type="InterPro" id="IPR024528">
    <property type="entry name" value="ThrE_2"/>
</dbReference>
<feature type="transmembrane region" description="Helical" evidence="8">
    <location>
        <begin position="214"/>
        <end position="232"/>
    </location>
</feature>
<organism evidence="11">
    <name type="scientific">Veillonella ratti</name>
    <dbReference type="NCBI Taxonomy" id="103892"/>
    <lineage>
        <taxon>Bacteria</taxon>
        <taxon>Bacillati</taxon>
        <taxon>Bacillota</taxon>
        <taxon>Negativicutes</taxon>
        <taxon>Veillonellales</taxon>
        <taxon>Veillonellaceae</taxon>
        <taxon>Veillonella</taxon>
    </lineage>
</organism>
<feature type="transmembrane region" description="Helical" evidence="8">
    <location>
        <begin position="309"/>
        <end position="331"/>
    </location>
</feature>
<evidence type="ECO:0000259" key="10">
    <source>
        <dbReference type="Pfam" id="PF12821"/>
    </source>
</evidence>
<keyword evidence="4 8" id="KW-1133">Transmembrane helix</keyword>
<evidence type="ECO:0000256" key="2">
    <source>
        <dbReference type="ARBA" id="ARBA00022475"/>
    </source>
</evidence>
<name>A0A6N3BAL9_9FIRM</name>
<dbReference type="GO" id="GO:0015744">
    <property type="term" value="P:succinate transport"/>
    <property type="evidence" value="ECO:0007669"/>
    <property type="project" value="TreeGrafter"/>
</dbReference>